<accession>A0AAU9DUR9</accession>
<protein>
    <submittedName>
        <fullName evidence="1">Uncharacterized protein</fullName>
    </submittedName>
</protein>
<sequence length="359" mass="42533">MLRKVFFIFIIFSNFTFSYELVLKNIDYLNYKSNKIKGYKIEINRKNDIYIKYLCGGYSNSAINDKLNLDIMHGKVYFFDMKRLDIDSKQITFLNEKFSFINQNLNIYGVNLKKYYISYKLRYMNDNLKVENNKGKLEFNKLNYINNNLKISILKFNYININSRLLINKIDIGNIKVKSYILSLEIKKANLFIGKFELDSNLKVDNNSLGVLGLGRTYNLIGKEEIYTLGFKIKKNLWDLKIDLLTGIFIKGKYNECNINSKIIKYIFPFDIKVENGIEKYYLDIDKKIYGIIRLNYEKHFKNNIILGVEKFMPYIGSINLKNVINKKEEEKNHKFKINKSEILDYLKAGNSIYIKINF</sequence>
<evidence type="ECO:0000313" key="2">
    <source>
        <dbReference type="Proteomes" id="UP001321582"/>
    </source>
</evidence>
<organism evidence="1 2">
    <name type="scientific">Haliovirga abyssi</name>
    <dbReference type="NCBI Taxonomy" id="2996794"/>
    <lineage>
        <taxon>Bacteria</taxon>
        <taxon>Fusobacteriati</taxon>
        <taxon>Fusobacteriota</taxon>
        <taxon>Fusobacteriia</taxon>
        <taxon>Fusobacteriales</taxon>
        <taxon>Haliovirgaceae</taxon>
        <taxon>Haliovirga</taxon>
    </lineage>
</organism>
<dbReference type="EMBL" id="AP027059">
    <property type="protein sequence ID" value="BDU49771.1"/>
    <property type="molecule type" value="Genomic_DNA"/>
</dbReference>
<reference evidence="1 2" key="1">
    <citation type="submission" date="2022-11" db="EMBL/GenBank/DDBJ databases">
        <title>Haliovirga abyssi gen. nov., sp. nov., a mesophilic fermentative bacterium isolated from the Iheya North hydrothermal field and the proposal of Haliovirgaceae fam. nov.</title>
        <authorList>
            <person name="Miyazaki U."/>
            <person name="Tame A."/>
            <person name="Miyazaki J."/>
            <person name="Takai K."/>
            <person name="Sawayama S."/>
            <person name="Kitajima M."/>
            <person name="Okamoto A."/>
            <person name="Nakagawa S."/>
        </authorList>
    </citation>
    <scope>NUCLEOTIDE SEQUENCE [LARGE SCALE GENOMIC DNA]</scope>
    <source>
        <strain evidence="1 2">IC12</strain>
    </source>
</reference>
<dbReference type="KEGG" id="haby:HLVA_03400"/>
<evidence type="ECO:0000313" key="1">
    <source>
        <dbReference type="EMBL" id="BDU49771.1"/>
    </source>
</evidence>
<gene>
    <name evidence="1" type="ORF">HLVA_03400</name>
</gene>
<keyword evidence="2" id="KW-1185">Reference proteome</keyword>
<dbReference type="AlphaFoldDB" id="A0AAU9DUR9"/>
<dbReference type="Proteomes" id="UP001321582">
    <property type="component" value="Chromosome"/>
</dbReference>
<dbReference type="RefSeq" id="WP_307904716.1">
    <property type="nucleotide sequence ID" value="NZ_AP027059.1"/>
</dbReference>
<name>A0AAU9DUR9_9FUSO</name>
<proteinExistence type="predicted"/>